<dbReference type="Proteomes" id="UP000024547">
    <property type="component" value="Unassembled WGS sequence"/>
</dbReference>
<dbReference type="PATRIC" id="fig|1280948.3.peg.97"/>
<keyword evidence="1" id="KW-0472">Membrane</keyword>
<name>A0A059EBK7_9PROT</name>
<feature type="transmembrane region" description="Helical" evidence="1">
    <location>
        <begin position="101"/>
        <end position="119"/>
    </location>
</feature>
<keyword evidence="1" id="KW-0812">Transmembrane</keyword>
<organism evidence="2 3">
    <name type="scientific">Hyphomonas atlantica</name>
    <dbReference type="NCBI Taxonomy" id="1280948"/>
    <lineage>
        <taxon>Bacteria</taxon>
        <taxon>Pseudomonadati</taxon>
        <taxon>Pseudomonadota</taxon>
        <taxon>Alphaproteobacteria</taxon>
        <taxon>Hyphomonadales</taxon>
        <taxon>Hyphomonadaceae</taxon>
        <taxon>Hyphomonas</taxon>
    </lineage>
</organism>
<evidence type="ECO:0000256" key="1">
    <source>
        <dbReference type="SAM" id="Phobius"/>
    </source>
</evidence>
<dbReference type="eggNOG" id="ENOG5031B6Q">
    <property type="taxonomic scope" value="Bacteria"/>
</dbReference>
<proteinExistence type="predicted"/>
<keyword evidence="1" id="KW-1133">Transmembrane helix</keyword>
<feature type="transmembrane region" description="Helical" evidence="1">
    <location>
        <begin position="139"/>
        <end position="159"/>
    </location>
</feature>
<evidence type="ECO:0000313" key="2">
    <source>
        <dbReference type="EMBL" id="KCZ64882.1"/>
    </source>
</evidence>
<dbReference type="AlphaFoldDB" id="A0A059EBK7"/>
<keyword evidence="3" id="KW-1185">Reference proteome</keyword>
<dbReference type="EMBL" id="AWFH01000001">
    <property type="protein sequence ID" value="KCZ64882.1"/>
    <property type="molecule type" value="Genomic_DNA"/>
</dbReference>
<comment type="caution">
    <text evidence="2">The sequence shown here is derived from an EMBL/GenBank/DDBJ whole genome shotgun (WGS) entry which is preliminary data.</text>
</comment>
<gene>
    <name evidence="2" type="ORF">HY36_00500</name>
</gene>
<evidence type="ECO:0000313" key="3">
    <source>
        <dbReference type="Proteomes" id="UP000024547"/>
    </source>
</evidence>
<feature type="transmembrane region" description="Helical" evidence="1">
    <location>
        <begin position="212"/>
        <end position="233"/>
    </location>
</feature>
<feature type="transmembrane region" description="Helical" evidence="1">
    <location>
        <begin position="28"/>
        <end position="50"/>
    </location>
</feature>
<sequence length="247" mass="26985">MVSSITTQQIGRPTATEATISERSVAKALIAITLFLVSAHIAALILKYGLGREHAFGFVGTFHMDGEMNVPSFMSSLLLFSTAMMAFFTAAVTPGDRRSKLPWLTVGLVFVLLSFDENIRIHERITNSMRAILPEGFMPYTGFEIPYLIVMGIIGLFMIRWYLNLDRSSQLLFALSGFIFVCGAVGLEQVASVYYDANGLARAGEATLVGDVFVLIEETCEIAGVSLFLYAMVRRLGGIKLASADTI</sequence>
<feature type="transmembrane region" description="Helical" evidence="1">
    <location>
        <begin position="70"/>
        <end position="89"/>
    </location>
</feature>
<accession>A0A059EBK7</accession>
<reference evidence="2 3" key="1">
    <citation type="journal article" date="2014" name="Antonie Van Leeuwenhoek">
        <title>Hyphomonas beringensis sp. nov. and Hyphomonas chukchiensis sp. nov., isolated from surface seawater of the Bering Sea and Chukchi Sea.</title>
        <authorList>
            <person name="Li C."/>
            <person name="Lai Q."/>
            <person name="Li G."/>
            <person name="Dong C."/>
            <person name="Wang J."/>
            <person name="Liao Y."/>
            <person name="Shao Z."/>
        </authorList>
    </citation>
    <scope>NUCLEOTIDE SEQUENCE [LARGE SCALE GENOMIC DNA]</scope>
    <source>
        <strain evidence="2 3">22II1-22F38</strain>
    </source>
</reference>
<feature type="transmembrane region" description="Helical" evidence="1">
    <location>
        <begin position="171"/>
        <end position="192"/>
    </location>
</feature>
<protein>
    <submittedName>
        <fullName evidence="2">Uncharacterized protein</fullName>
    </submittedName>
</protein>